<dbReference type="SUPFAM" id="SSF46955">
    <property type="entry name" value="Putative DNA-binding domain"/>
    <property type="match status" value="1"/>
</dbReference>
<dbReference type="AlphaFoldDB" id="A0A380TAX7"/>
<protein>
    <recommendedName>
        <fullName evidence="2">Helix-turn-helix domain-containing protein</fullName>
    </recommendedName>
</protein>
<reference evidence="1" key="1">
    <citation type="submission" date="2018-07" db="EMBL/GenBank/DDBJ databases">
        <authorList>
            <person name="Quirk P.G."/>
            <person name="Krulwich T.A."/>
        </authorList>
    </citation>
    <scope>NUCLEOTIDE SEQUENCE</scope>
</reference>
<gene>
    <name evidence="1" type="ORF">DF3PB_160020</name>
</gene>
<name>A0A380TAX7_9ZZZZ</name>
<sequence length="99" mass="11357">MTTPYLRPHELAERWSISPKTLGRWRWIGAGPRFLKVSGKVLYRLEDIEAFEAAHLRSRTDERVTSAVIHPFAPKRGKRREPVIAAIAAGSLRRRRVAN</sequence>
<organism evidence="1">
    <name type="scientific">metagenome</name>
    <dbReference type="NCBI Taxonomy" id="256318"/>
    <lineage>
        <taxon>unclassified sequences</taxon>
        <taxon>metagenomes</taxon>
    </lineage>
</organism>
<accession>A0A380TAX7</accession>
<proteinExistence type="predicted"/>
<dbReference type="InterPro" id="IPR009061">
    <property type="entry name" value="DNA-bd_dom_put_sf"/>
</dbReference>
<evidence type="ECO:0000313" key="1">
    <source>
        <dbReference type="EMBL" id="SUS04968.1"/>
    </source>
</evidence>
<evidence type="ECO:0008006" key="2">
    <source>
        <dbReference type="Google" id="ProtNLM"/>
    </source>
</evidence>
<dbReference type="EMBL" id="UIDG01000068">
    <property type="protein sequence ID" value="SUS04968.1"/>
    <property type="molecule type" value="Genomic_DNA"/>
</dbReference>